<evidence type="ECO:0000313" key="5">
    <source>
        <dbReference type="Proteomes" id="UP000465241"/>
    </source>
</evidence>
<dbReference type="GO" id="GO:0000166">
    <property type="term" value="F:nucleotide binding"/>
    <property type="evidence" value="ECO:0007669"/>
    <property type="project" value="InterPro"/>
</dbReference>
<evidence type="ECO:0000259" key="2">
    <source>
        <dbReference type="Pfam" id="PF01408"/>
    </source>
</evidence>
<dbReference type="PANTHER" id="PTHR43818">
    <property type="entry name" value="BCDNA.GH03377"/>
    <property type="match status" value="1"/>
</dbReference>
<dbReference type="InterPro" id="IPR000683">
    <property type="entry name" value="Gfo/Idh/MocA-like_OxRdtase_N"/>
</dbReference>
<organism evidence="4 5">
    <name type="scientific">Mycolicibacterium murale</name>
    <dbReference type="NCBI Taxonomy" id="182220"/>
    <lineage>
        <taxon>Bacteria</taxon>
        <taxon>Bacillati</taxon>
        <taxon>Actinomycetota</taxon>
        <taxon>Actinomycetes</taxon>
        <taxon>Mycobacteriales</taxon>
        <taxon>Mycobacteriaceae</taxon>
        <taxon>Mycolicibacterium</taxon>
    </lineage>
</organism>
<dbReference type="Proteomes" id="UP000465241">
    <property type="component" value="Unassembled WGS sequence"/>
</dbReference>
<gene>
    <name evidence="4" type="ORF">MMUR_10130</name>
</gene>
<feature type="domain" description="Gfo/Idh/MocA-like oxidoreductase N-terminal" evidence="2">
    <location>
        <begin position="9"/>
        <end position="133"/>
    </location>
</feature>
<dbReference type="GO" id="GO:0016491">
    <property type="term" value="F:oxidoreductase activity"/>
    <property type="evidence" value="ECO:0007669"/>
    <property type="project" value="UniProtKB-KW"/>
</dbReference>
<dbReference type="Gene3D" id="3.40.50.720">
    <property type="entry name" value="NAD(P)-binding Rossmann-like Domain"/>
    <property type="match status" value="1"/>
</dbReference>
<evidence type="ECO:0000256" key="1">
    <source>
        <dbReference type="ARBA" id="ARBA00023002"/>
    </source>
</evidence>
<protein>
    <submittedName>
        <fullName evidence="4">Oxidoreductase</fullName>
    </submittedName>
</protein>
<keyword evidence="1" id="KW-0560">Oxidoreductase</keyword>
<dbReference type="Pfam" id="PF22725">
    <property type="entry name" value="GFO_IDH_MocA_C3"/>
    <property type="match status" value="1"/>
</dbReference>
<dbReference type="InterPro" id="IPR036291">
    <property type="entry name" value="NAD(P)-bd_dom_sf"/>
</dbReference>
<feature type="domain" description="GFO/IDH/MocA-like oxidoreductase" evidence="3">
    <location>
        <begin position="143"/>
        <end position="272"/>
    </location>
</feature>
<dbReference type="SUPFAM" id="SSF51735">
    <property type="entry name" value="NAD(P)-binding Rossmann-fold domains"/>
    <property type="match status" value="1"/>
</dbReference>
<keyword evidence="5" id="KW-1185">Reference proteome</keyword>
<dbReference type="PANTHER" id="PTHR43818:SF11">
    <property type="entry name" value="BCDNA.GH03377"/>
    <property type="match status" value="1"/>
</dbReference>
<evidence type="ECO:0000259" key="3">
    <source>
        <dbReference type="Pfam" id="PF22725"/>
    </source>
</evidence>
<reference evidence="4 5" key="1">
    <citation type="journal article" date="2019" name="Emerg. Microbes Infect.">
        <title>Comprehensive subspecies identification of 175 nontuberculous mycobacteria species based on 7547 genomic profiles.</title>
        <authorList>
            <person name="Matsumoto Y."/>
            <person name="Kinjo T."/>
            <person name="Motooka D."/>
            <person name="Nabeya D."/>
            <person name="Jung N."/>
            <person name="Uechi K."/>
            <person name="Horii T."/>
            <person name="Iida T."/>
            <person name="Fujita J."/>
            <person name="Nakamura S."/>
        </authorList>
    </citation>
    <scope>NUCLEOTIDE SEQUENCE [LARGE SCALE GENOMIC DNA]</scope>
    <source>
        <strain evidence="4 5">JCM 13392</strain>
    </source>
</reference>
<dbReference type="InterPro" id="IPR055170">
    <property type="entry name" value="GFO_IDH_MocA-like_dom"/>
</dbReference>
<dbReference type="SUPFAM" id="SSF55347">
    <property type="entry name" value="Glyceraldehyde-3-phosphate dehydrogenase-like, C-terminal domain"/>
    <property type="match status" value="1"/>
</dbReference>
<name>A0A7I9WI26_9MYCO</name>
<dbReference type="AlphaFoldDB" id="A0A7I9WI26"/>
<proteinExistence type="predicted"/>
<dbReference type="RefSeq" id="WP_246243630.1">
    <property type="nucleotide sequence ID" value="NZ_BAAAMC010000003.1"/>
</dbReference>
<dbReference type="Gene3D" id="3.30.360.10">
    <property type="entry name" value="Dihydrodipicolinate Reductase, domain 2"/>
    <property type="match status" value="1"/>
</dbReference>
<dbReference type="EMBL" id="BLKT01000003">
    <property type="protein sequence ID" value="GFG56877.1"/>
    <property type="molecule type" value="Genomic_DNA"/>
</dbReference>
<dbReference type="Pfam" id="PF01408">
    <property type="entry name" value="GFO_IDH_MocA"/>
    <property type="match status" value="1"/>
</dbReference>
<sequence length="385" mass="41306">MTVPGRSIGIGLLGTAFMGRAHARGYQGLASMYSPPPLLPRLEIVAGRDAHRRNDFAGSFGFARTTGDWRTIIDDPTVGIFDNSAPNDLHEEPTVAAIEAGKHVICEKPLGRTGSEALRIWQAAERAGVVHMCAFNYRFVPAVRKLRELISSGALGRPLHLRARYLQDWLTDPDAPATWRLDADQAGSGALGDLGSHIADLSRYLVGEITGVTGATATFFDNRPGGAVTVDDAFVATVRFDNGAIGTLEASRVAHGHINDLSIEVNGTLGSARFALERLNELEVDLPGSDGQRGFRRLLVTNRSDPFMSPWWPPGHVLGWEHTFVHELHHFLGSIEAGRSVRPYGADFEDGYRAALICDAIANSAATGRVAAVAPAGAVPFGARS</sequence>
<evidence type="ECO:0000313" key="4">
    <source>
        <dbReference type="EMBL" id="GFG56877.1"/>
    </source>
</evidence>
<accession>A0A7I9WI26</accession>
<dbReference type="InterPro" id="IPR050463">
    <property type="entry name" value="Gfo/Idh/MocA_oxidrdct_glycsds"/>
</dbReference>
<comment type="caution">
    <text evidence="4">The sequence shown here is derived from an EMBL/GenBank/DDBJ whole genome shotgun (WGS) entry which is preliminary data.</text>
</comment>